<keyword evidence="2" id="KW-0732">Signal</keyword>
<organism evidence="3 4">
    <name type="scientific">Pseudovirgaria hyperparasitica</name>
    <dbReference type="NCBI Taxonomy" id="470096"/>
    <lineage>
        <taxon>Eukaryota</taxon>
        <taxon>Fungi</taxon>
        <taxon>Dikarya</taxon>
        <taxon>Ascomycota</taxon>
        <taxon>Pezizomycotina</taxon>
        <taxon>Dothideomycetes</taxon>
        <taxon>Dothideomycetes incertae sedis</taxon>
        <taxon>Acrospermales</taxon>
        <taxon>Acrospermaceae</taxon>
        <taxon>Pseudovirgaria</taxon>
    </lineage>
</organism>
<name>A0A6A6WBG6_9PEZI</name>
<feature type="compositionally biased region" description="Low complexity" evidence="1">
    <location>
        <begin position="77"/>
        <end position="86"/>
    </location>
</feature>
<dbReference type="Proteomes" id="UP000799437">
    <property type="component" value="Unassembled WGS sequence"/>
</dbReference>
<evidence type="ECO:0000313" key="4">
    <source>
        <dbReference type="Proteomes" id="UP000799437"/>
    </source>
</evidence>
<evidence type="ECO:0000313" key="3">
    <source>
        <dbReference type="EMBL" id="KAF2759519.1"/>
    </source>
</evidence>
<evidence type="ECO:0000256" key="2">
    <source>
        <dbReference type="SAM" id="SignalP"/>
    </source>
</evidence>
<dbReference type="EMBL" id="ML996569">
    <property type="protein sequence ID" value="KAF2759519.1"/>
    <property type="molecule type" value="Genomic_DNA"/>
</dbReference>
<proteinExistence type="predicted"/>
<feature type="chain" id="PRO_5025678286" description="Chitin-binding type-4 domain-containing protein" evidence="2">
    <location>
        <begin position="21"/>
        <end position="260"/>
    </location>
</feature>
<sequence>MSPKSLLILTLASVLGRGIAIPFGVINNPTLEDNGTCAAGYNYYNCSNGWHGCHKEDRCSEPTISTPTPTPTPTPTSAPAQAYTSPVPEPTEINTPKIYALNPRNEHHDTQVVDHILLVTNDTDALVVFSGIPAGARDCILKWRTAALSTGRQFSCDGAGGCPVATQQLAGVPSADGNIDINPASLKQYEREEWKWKPSLDFTTWDKMEAVYGKTGPTLDCKQEVVVRLMINNEVQSQHMWGSLVLGNNAATGFYLSYIM</sequence>
<dbReference type="AlphaFoldDB" id="A0A6A6WBG6"/>
<evidence type="ECO:0008006" key="5">
    <source>
        <dbReference type="Google" id="ProtNLM"/>
    </source>
</evidence>
<accession>A0A6A6WBG6</accession>
<reference evidence="3" key="1">
    <citation type="journal article" date="2020" name="Stud. Mycol.">
        <title>101 Dothideomycetes genomes: a test case for predicting lifestyles and emergence of pathogens.</title>
        <authorList>
            <person name="Haridas S."/>
            <person name="Albert R."/>
            <person name="Binder M."/>
            <person name="Bloem J."/>
            <person name="Labutti K."/>
            <person name="Salamov A."/>
            <person name="Andreopoulos B."/>
            <person name="Baker S."/>
            <person name="Barry K."/>
            <person name="Bills G."/>
            <person name="Bluhm B."/>
            <person name="Cannon C."/>
            <person name="Castanera R."/>
            <person name="Culley D."/>
            <person name="Daum C."/>
            <person name="Ezra D."/>
            <person name="Gonzalez J."/>
            <person name="Henrissat B."/>
            <person name="Kuo A."/>
            <person name="Liang C."/>
            <person name="Lipzen A."/>
            <person name="Lutzoni F."/>
            <person name="Magnuson J."/>
            <person name="Mondo S."/>
            <person name="Nolan M."/>
            <person name="Ohm R."/>
            <person name="Pangilinan J."/>
            <person name="Park H.-J."/>
            <person name="Ramirez L."/>
            <person name="Alfaro M."/>
            <person name="Sun H."/>
            <person name="Tritt A."/>
            <person name="Yoshinaga Y."/>
            <person name="Zwiers L.-H."/>
            <person name="Turgeon B."/>
            <person name="Goodwin S."/>
            <person name="Spatafora J."/>
            <person name="Crous P."/>
            <person name="Grigoriev I."/>
        </authorList>
    </citation>
    <scope>NUCLEOTIDE SEQUENCE</scope>
    <source>
        <strain evidence="3">CBS 121739</strain>
    </source>
</reference>
<dbReference type="OrthoDB" id="5431298at2759"/>
<gene>
    <name evidence="3" type="ORF">EJ05DRAFT_498731</name>
</gene>
<feature type="signal peptide" evidence="2">
    <location>
        <begin position="1"/>
        <end position="20"/>
    </location>
</feature>
<feature type="region of interest" description="Disordered" evidence="1">
    <location>
        <begin position="59"/>
        <end position="93"/>
    </location>
</feature>
<evidence type="ECO:0000256" key="1">
    <source>
        <dbReference type="SAM" id="MobiDB-lite"/>
    </source>
</evidence>
<dbReference type="RefSeq" id="XP_033601970.1">
    <property type="nucleotide sequence ID" value="XM_033746728.1"/>
</dbReference>
<keyword evidence="4" id="KW-1185">Reference proteome</keyword>
<dbReference type="GeneID" id="54487782"/>
<protein>
    <recommendedName>
        <fullName evidence="5">Chitin-binding type-4 domain-containing protein</fullName>
    </recommendedName>
</protein>